<dbReference type="SUPFAM" id="SSF141072">
    <property type="entry name" value="CalX-like"/>
    <property type="match status" value="2"/>
</dbReference>
<feature type="transmembrane region" description="Helical" evidence="18">
    <location>
        <begin position="36"/>
        <end position="61"/>
    </location>
</feature>
<feature type="transmembrane region" description="Helical" evidence="18">
    <location>
        <begin position="156"/>
        <end position="178"/>
    </location>
</feature>
<keyword evidence="15" id="KW-0325">Glycoprotein</keyword>
<evidence type="ECO:0000256" key="18">
    <source>
        <dbReference type="SAM" id="Phobius"/>
    </source>
</evidence>
<dbReference type="SMART" id="SM00237">
    <property type="entry name" value="Calx_beta"/>
    <property type="match status" value="2"/>
</dbReference>
<dbReference type="AlphaFoldDB" id="A0A0D3KSC1"/>
<feature type="transmembrane region" description="Helical" evidence="18">
    <location>
        <begin position="787"/>
        <end position="815"/>
    </location>
</feature>
<dbReference type="Pfam" id="PF03160">
    <property type="entry name" value="Calx-beta"/>
    <property type="match status" value="1"/>
</dbReference>
<evidence type="ECO:0000256" key="7">
    <source>
        <dbReference type="ARBA" id="ARBA00022729"/>
    </source>
</evidence>
<evidence type="ECO:0000256" key="14">
    <source>
        <dbReference type="ARBA" id="ARBA00023136"/>
    </source>
</evidence>
<keyword evidence="16" id="KW-0739">Sodium transport</keyword>
<evidence type="ECO:0000256" key="17">
    <source>
        <dbReference type="ARBA" id="ARBA00033667"/>
    </source>
</evidence>
<evidence type="ECO:0000313" key="21">
    <source>
        <dbReference type="Proteomes" id="UP000013827"/>
    </source>
</evidence>
<evidence type="ECO:0000256" key="1">
    <source>
        <dbReference type="ARBA" id="ARBA00004651"/>
    </source>
</evidence>
<dbReference type="GO" id="GO:0005886">
    <property type="term" value="C:plasma membrane"/>
    <property type="evidence" value="ECO:0007669"/>
    <property type="project" value="UniProtKB-SubCell"/>
</dbReference>
<dbReference type="Gene3D" id="2.60.40.2030">
    <property type="match status" value="2"/>
</dbReference>
<dbReference type="GO" id="GO:0046872">
    <property type="term" value="F:metal ion binding"/>
    <property type="evidence" value="ECO:0007669"/>
    <property type="project" value="UniProtKB-KW"/>
</dbReference>
<evidence type="ECO:0000256" key="2">
    <source>
        <dbReference type="ARBA" id="ARBA00007489"/>
    </source>
</evidence>
<keyword evidence="9" id="KW-0106">Calcium</keyword>
<feature type="transmembrane region" description="Helical" evidence="18">
    <location>
        <begin position="661"/>
        <end position="681"/>
    </location>
</feature>
<keyword evidence="21" id="KW-1185">Reference proteome</keyword>
<dbReference type="InterPro" id="IPR004836">
    <property type="entry name" value="Na_Ca_Ex"/>
</dbReference>
<comment type="catalytic activity">
    <reaction evidence="17">
        <text>Ca(2+)(in) + 3 Na(+)(out) = Ca(2+)(out) + 3 Na(+)(in)</text>
        <dbReference type="Rhea" id="RHEA:69955"/>
        <dbReference type="ChEBI" id="CHEBI:29101"/>
        <dbReference type="ChEBI" id="CHEBI:29108"/>
    </reaction>
</comment>
<keyword evidence="14 18" id="KW-0472">Membrane</keyword>
<dbReference type="KEGG" id="ehx:EMIHUDRAFT_454623"/>
<feature type="transmembrane region" description="Helical" evidence="18">
    <location>
        <begin position="835"/>
        <end position="852"/>
    </location>
</feature>
<feature type="transmembrane region" description="Helical" evidence="18">
    <location>
        <begin position="744"/>
        <end position="766"/>
    </location>
</feature>
<evidence type="ECO:0000256" key="8">
    <source>
        <dbReference type="ARBA" id="ARBA00022737"/>
    </source>
</evidence>
<keyword evidence="8" id="KW-0677">Repeat</keyword>
<dbReference type="Proteomes" id="UP000013827">
    <property type="component" value="Unassembled WGS sequence"/>
</dbReference>
<reference evidence="20" key="2">
    <citation type="submission" date="2024-10" db="UniProtKB">
        <authorList>
            <consortium name="EnsemblProtists"/>
        </authorList>
    </citation>
    <scope>IDENTIFICATION</scope>
</reference>
<evidence type="ECO:0000256" key="12">
    <source>
        <dbReference type="ARBA" id="ARBA00023053"/>
    </source>
</evidence>
<keyword evidence="3" id="KW-0813">Transport</keyword>
<reference evidence="21" key="1">
    <citation type="journal article" date="2013" name="Nature">
        <title>Pan genome of the phytoplankton Emiliania underpins its global distribution.</title>
        <authorList>
            <person name="Read B.A."/>
            <person name="Kegel J."/>
            <person name="Klute M.J."/>
            <person name="Kuo A."/>
            <person name="Lefebvre S.C."/>
            <person name="Maumus F."/>
            <person name="Mayer C."/>
            <person name="Miller J."/>
            <person name="Monier A."/>
            <person name="Salamov A."/>
            <person name="Young J."/>
            <person name="Aguilar M."/>
            <person name="Claverie J.M."/>
            <person name="Frickenhaus S."/>
            <person name="Gonzalez K."/>
            <person name="Herman E.K."/>
            <person name="Lin Y.C."/>
            <person name="Napier J."/>
            <person name="Ogata H."/>
            <person name="Sarno A.F."/>
            <person name="Shmutz J."/>
            <person name="Schroeder D."/>
            <person name="de Vargas C."/>
            <person name="Verret F."/>
            <person name="von Dassow P."/>
            <person name="Valentin K."/>
            <person name="Van de Peer Y."/>
            <person name="Wheeler G."/>
            <person name="Dacks J.B."/>
            <person name="Delwiche C.F."/>
            <person name="Dyhrman S.T."/>
            <person name="Glockner G."/>
            <person name="John U."/>
            <person name="Richards T."/>
            <person name="Worden A.Z."/>
            <person name="Zhang X."/>
            <person name="Grigoriev I.V."/>
            <person name="Allen A.E."/>
            <person name="Bidle K."/>
            <person name="Borodovsky M."/>
            <person name="Bowler C."/>
            <person name="Brownlee C."/>
            <person name="Cock J.M."/>
            <person name="Elias M."/>
            <person name="Gladyshev V.N."/>
            <person name="Groth M."/>
            <person name="Guda C."/>
            <person name="Hadaegh A."/>
            <person name="Iglesias-Rodriguez M.D."/>
            <person name="Jenkins J."/>
            <person name="Jones B.M."/>
            <person name="Lawson T."/>
            <person name="Leese F."/>
            <person name="Lindquist E."/>
            <person name="Lobanov A."/>
            <person name="Lomsadze A."/>
            <person name="Malik S.B."/>
            <person name="Marsh M.E."/>
            <person name="Mackinder L."/>
            <person name="Mock T."/>
            <person name="Mueller-Roeber B."/>
            <person name="Pagarete A."/>
            <person name="Parker M."/>
            <person name="Probert I."/>
            <person name="Quesneville H."/>
            <person name="Raines C."/>
            <person name="Rensing S.A."/>
            <person name="Riano-Pachon D.M."/>
            <person name="Richier S."/>
            <person name="Rokitta S."/>
            <person name="Shiraiwa Y."/>
            <person name="Soanes D.M."/>
            <person name="van der Giezen M."/>
            <person name="Wahlund T.M."/>
            <person name="Williams B."/>
            <person name="Wilson W."/>
            <person name="Wolfe G."/>
            <person name="Wurch L.L."/>
        </authorList>
    </citation>
    <scope>NUCLEOTIDE SEQUENCE</scope>
</reference>
<evidence type="ECO:0000256" key="11">
    <source>
        <dbReference type="ARBA" id="ARBA00022989"/>
    </source>
</evidence>
<proteinExistence type="inferred from homology"/>
<evidence type="ECO:0000256" key="6">
    <source>
        <dbReference type="ARBA" id="ARBA00022723"/>
    </source>
</evidence>
<feature type="domain" description="Calx-beta" evidence="19">
    <location>
        <begin position="447"/>
        <end position="547"/>
    </location>
</feature>
<dbReference type="PANTHER" id="PTHR11878:SF65">
    <property type="entry name" value="NA_CA-EXCHANGE PROTEIN, ISOFORM G"/>
    <property type="match status" value="1"/>
</dbReference>
<dbReference type="HOGENOM" id="CLU_012872_1_0_1"/>
<keyword evidence="10" id="KW-0112">Calmodulin-binding</keyword>
<comment type="subcellular location">
    <subcellularLocation>
        <location evidence="1">Cell membrane</location>
        <topology evidence="1">Multi-pass membrane protein</topology>
    </subcellularLocation>
</comment>
<evidence type="ECO:0000256" key="9">
    <source>
        <dbReference type="ARBA" id="ARBA00022837"/>
    </source>
</evidence>
<dbReference type="OMA" id="PEDKHQK"/>
<accession>A0A0D3KSC1</accession>
<keyword evidence="12" id="KW-0915">Sodium</keyword>
<name>A0A0D3KSC1_EMIH1</name>
<sequence>MLNSTAVITNETAPLLNDTCEDGLLLAGPLRTHRNALIYMAALLWTFLGVAIAADAFMLGIETITSQEQAKTVVVDGRKRVYSLKIWNATVANLTLMALGSSAPEILLSLIEIVSSGFYSGELGPSTIVGSAAFNLFIIAAVCVVAVAAPKKVADTGVFSITAAASVFAYVWLAYILLVSSPNVIEVWEGAATLAFFPLLVWLSHRCGIRVPPPTLSAQLRTMLAYLADVGAFSCPDKARPATHVVVAFTRDGKPIRHRSFAREAATQWARGDLARELQRMDPDAADGTSDAQGLASYLASSLGTLRSRAAYRVATTRGATGVAAPQARAAAEQEVAPPPSAAVLSFAVSGAAFSEGAKEASLVVERSGEELARELDWEGSVEYESRDGTAHAGQDYTAVSGRLCFARGQRSAVLAVPLLDDEVAEEDETFFHRPSAGARLGRRSTMAVTIIDDDGPGEVTFAVAETRVRESQRVAVLEVERKRGVQGAVSVGWRTADGTALASRDYVPGRGRLTFAPGVTRAAIEVEIIDDGAYDLADESFAVVLDEPGGGASLGEIGRAVVVIESDDERRALVKQVASLMSLNVDAMQLAGASWREQLAEAVTFEPPRQATTARALDGPLLGGASPPAALSLSCPFAFAGFALALPWRLLFALTPPPRVAGGWACFFVALVGIGVITALVGDLAAHMGCCLGMKPAVTAITFVALGTSLPDTFASRTAAVKERERHADSSIGNITGSNSVNVFLGLGLPWLAAALFWASPRGAAQEASWRDRYRGEAWYSEAMPVAFVVASGDLGFSVAVFTVLALVCLAVLVARRATVGGELGGGAASKYSTATLFTALWLGYIWLSIAKTEGDPRLARLLQQLPPQARALLGA</sequence>
<evidence type="ECO:0000256" key="5">
    <source>
        <dbReference type="ARBA" id="ARBA00022692"/>
    </source>
</evidence>
<evidence type="ECO:0000256" key="13">
    <source>
        <dbReference type="ARBA" id="ARBA00023065"/>
    </source>
</evidence>
<dbReference type="InterPro" id="IPR004837">
    <property type="entry name" value="NaCa_Exmemb"/>
</dbReference>
<evidence type="ECO:0000256" key="15">
    <source>
        <dbReference type="ARBA" id="ARBA00023180"/>
    </source>
</evidence>
<dbReference type="STRING" id="2903.R1FSK5"/>
<dbReference type="RefSeq" id="XP_005791085.1">
    <property type="nucleotide sequence ID" value="XM_005791028.1"/>
</dbReference>
<evidence type="ECO:0000259" key="19">
    <source>
        <dbReference type="SMART" id="SM00237"/>
    </source>
</evidence>
<dbReference type="GeneID" id="17283878"/>
<dbReference type="GO" id="GO:0005516">
    <property type="term" value="F:calmodulin binding"/>
    <property type="evidence" value="ECO:0007669"/>
    <property type="project" value="UniProtKB-KW"/>
</dbReference>
<evidence type="ECO:0000256" key="10">
    <source>
        <dbReference type="ARBA" id="ARBA00022860"/>
    </source>
</evidence>
<evidence type="ECO:0000256" key="16">
    <source>
        <dbReference type="ARBA" id="ARBA00023201"/>
    </source>
</evidence>
<comment type="similarity">
    <text evidence="2">Belongs to the Ca(2+):cation antiporter (CaCA) (TC 2.A.19) family. SLC8 subfamily.</text>
</comment>
<dbReference type="EnsemblProtists" id="EOD38656">
    <property type="protein sequence ID" value="EOD38656"/>
    <property type="gene ID" value="EMIHUDRAFT_454623"/>
</dbReference>
<keyword evidence="7" id="KW-0732">Signal</keyword>
<feature type="transmembrane region" description="Helical" evidence="18">
    <location>
        <begin position="86"/>
        <end position="108"/>
    </location>
</feature>
<dbReference type="InterPro" id="IPR044880">
    <property type="entry name" value="NCX_ion-bd_dom_sf"/>
</dbReference>
<feature type="transmembrane region" description="Helical" evidence="18">
    <location>
        <begin position="128"/>
        <end position="149"/>
    </location>
</feature>
<evidence type="ECO:0000313" key="20">
    <source>
        <dbReference type="EnsemblProtists" id="EOD38656"/>
    </source>
</evidence>
<protein>
    <recommendedName>
        <fullName evidence="19">Calx-beta domain-containing protein</fullName>
    </recommendedName>
</protein>
<organism evidence="20 21">
    <name type="scientific">Emiliania huxleyi (strain CCMP1516)</name>
    <dbReference type="NCBI Taxonomy" id="280463"/>
    <lineage>
        <taxon>Eukaryota</taxon>
        <taxon>Haptista</taxon>
        <taxon>Haptophyta</taxon>
        <taxon>Prymnesiophyceae</taxon>
        <taxon>Isochrysidales</taxon>
        <taxon>Noelaerhabdaceae</taxon>
        <taxon>Emiliania</taxon>
    </lineage>
</organism>
<keyword evidence="11 18" id="KW-1133">Transmembrane helix</keyword>
<dbReference type="InterPro" id="IPR003644">
    <property type="entry name" value="Calx_beta"/>
</dbReference>
<dbReference type="Gene3D" id="1.20.1420.30">
    <property type="entry name" value="NCX, central ion-binding region"/>
    <property type="match status" value="2"/>
</dbReference>
<feature type="transmembrane region" description="Helical" evidence="18">
    <location>
        <begin position="630"/>
        <end position="649"/>
    </location>
</feature>
<keyword evidence="13" id="KW-0406">Ion transport</keyword>
<feature type="domain" description="Calx-beta" evidence="19">
    <location>
        <begin position="332"/>
        <end position="436"/>
    </location>
</feature>
<dbReference type="PaxDb" id="2903-EOD38656"/>
<evidence type="ECO:0000256" key="4">
    <source>
        <dbReference type="ARBA" id="ARBA00022475"/>
    </source>
</evidence>
<dbReference type="GO" id="GO:0005432">
    <property type="term" value="F:calcium:sodium antiporter activity"/>
    <property type="evidence" value="ECO:0007669"/>
    <property type="project" value="InterPro"/>
</dbReference>
<dbReference type="eggNOG" id="KOG1306">
    <property type="taxonomic scope" value="Eukaryota"/>
</dbReference>
<keyword evidence="6" id="KW-0479">Metal-binding</keyword>
<dbReference type="Pfam" id="PF01699">
    <property type="entry name" value="Na_Ca_ex"/>
    <property type="match status" value="2"/>
</dbReference>
<dbReference type="InterPro" id="IPR051171">
    <property type="entry name" value="CaCA"/>
</dbReference>
<evidence type="ECO:0000256" key="3">
    <source>
        <dbReference type="ARBA" id="ARBA00022448"/>
    </source>
</evidence>
<dbReference type="PRINTS" id="PR01259">
    <property type="entry name" value="NACAEXCHNGR"/>
</dbReference>
<keyword evidence="4" id="KW-1003">Cell membrane</keyword>
<dbReference type="InterPro" id="IPR038081">
    <property type="entry name" value="CalX-like_sf"/>
</dbReference>
<feature type="transmembrane region" description="Helical" evidence="18">
    <location>
        <begin position="693"/>
        <end position="711"/>
    </location>
</feature>
<keyword evidence="5 18" id="KW-0812">Transmembrane</keyword>
<dbReference type="PANTHER" id="PTHR11878">
    <property type="entry name" value="SODIUM/CALCIUM EXCHANGER"/>
    <property type="match status" value="1"/>
</dbReference>
<dbReference type="GO" id="GO:0007154">
    <property type="term" value="P:cell communication"/>
    <property type="evidence" value="ECO:0007669"/>
    <property type="project" value="InterPro"/>
</dbReference>
<dbReference type="GO" id="GO:0098703">
    <property type="term" value="P:calcium ion import across plasma membrane"/>
    <property type="evidence" value="ECO:0007669"/>
    <property type="project" value="TreeGrafter"/>
</dbReference>